<dbReference type="EMBL" id="JABBWM010000087">
    <property type="protein sequence ID" value="KAG2092942.1"/>
    <property type="molecule type" value="Genomic_DNA"/>
</dbReference>
<keyword evidence="1" id="KW-0812">Transmembrane</keyword>
<comment type="caution">
    <text evidence="3">The sequence shown here is derived from an EMBL/GenBank/DDBJ whole genome shotgun (WGS) entry which is preliminary data.</text>
</comment>
<protein>
    <recommendedName>
        <fullName evidence="2">DUF6532 domain-containing protein</fullName>
    </recommendedName>
</protein>
<keyword evidence="1" id="KW-1133">Transmembrane helix</keyword>
<accession>A0A9P7JN79</accession>
<dbReference type="InterPro" id="IPR045341">
    <property type="entry name" value="DUF6532"/>
</dbReference>
<dbReference type="AlphaFoldDB" id="A0A9P7JN79"/>
<gene>
    <name evidence="3" type="ORF">F5147DRAFT_585698</name>
</gene>
<keyword evidence="4" id="KW-1185">Reference proteome</keyword>
<feature type="domain" description="DUF6532" evidence="2">
    <location>
        <begin position="46"/>
        <end position="163"/>
    </location>
</feature>
<evidence type="ECO:0000313" key="4">
    <source>
        <dbReference type="Proteomes" id="UP000823399"/>
    </source>
</evidence>
<dbReference type="RefSeq" id="XP_041287033.1">
    <property type="nucleotide sequence ID" value="XM_041431881.1"/>
</dbReference>
<reference evidence="3" key="1">
    <citation type="journal article" date="2020" name="New Phytol.">
        <title>Comparative genomics reveals dynamic genome evolution in host specialist ectomycorrhizal fungi.</title>
        <authorList>
            <person name="Lofgren L.A."/>
            <person name="Nguyen N.H."/>
            <person name="Vilgalys R."/>
            <person name="Ruytinx J."/>
            <person name="Liao H.L."/>
            <person name="Branco S."/>
            <person name="Kuo A."/>
            <person name="LaButti K."/>
            <person name="Lipzen A."/>
            <person name="Andreopoulos W."/>
            <person name="Pangilinan J."/>
            <person name="Riley R."/>
            <person name="Hundley H."/>
            <person name="Na H."/>
            <person name="Barry K."/>
            <person name="Grigoriev I.V."/>
            <person name="Stajich J.E."/>
            <person name="Kennedy P.G."/>
        </authorList>
    </citation>
    <scope>NUCLEOTIDE SEQUENCE</scope>
    <source>
        <strain evidence="3">FC423</strain>
    </source>
</reference>
<name>A0A9P7JN79_9AGAM</name>
<sequence length="281" mass="31702">MHQTVIGLKEEDQESNKYFSIASVPRSKVKLSNLNSPRTKRIAISAHKAMRLHVATVNSFPSALDREEFCWDLLVSSTRDNEVLWEKMSLIQSDDNLKAYLIDYTWKAASQLRGEFVAKACISVPSTYGIGELKHEELENTIKWMLEEARFIHGGIDIKVMGSQGEGRKWGQKKNSFFNNIPILALISSAVECVLLGIMRGHPMDFSEAHFRPRWDHYVSLLENFEKECPSYLEMIWDELKEGVQTGNIPGAAEDAPTTTFNFSALETAGRAAKARKSGTE</sequence>
<feature type="transmembrane region" description="Helical" evidence="1">
    <location>
        <begin position="177"/>
        <end position="199"/>
    </location>
</feature>
<dbReference type="OrthoDB" id="2603830at2759"/>
<dbReference type="GeneID" id="64694140"/>
<organism evidence="3 4">
    <name type="scientific">Suillus discolor</name>
    <dbReference type="NCBI Taxonomy" id="1912936"/>
    <lineage>
        <taxon>Eukaryota</taxon>
        <taxon>Fungi</taxon>
        <taxon>Dikarya</taxon>
        <taxon>Basidiomycota</taxon>
        <taxon>Agaricomycotina</taxon>
        <taxon>Agaricomycetes</taxon>
        <taxon>Agaricomycetidae</taxon>
        <taxon>Boletales</taxon>
        <taxon>Suillineae</taxon>
        <taxon>Suillaceae</taxon>
        <taxon>Suillus</taxon>
    </lineage>
</organism>
<dbReference type="Pfam" id="PF20149">
    <property type="entry name" value="DUF6532"/>
    <property type="match status" value="1"/>
</dbReference>
<evidence type="ECO:0000313" key="3">
    <source>
        <dbReference type="EMBL" id="KAG2092942.1"/>
    </source>
</evidence>
<dbReference type="Proteomes" id="UP000823399">
    <property type="component" value="Unassembled WGS sequence"/>
</dbReference>
<keyword evidence="1" id="KW-0472">Membrane</keyword>
<evidence type="ECO:0000259" key="2">
    <source>
        <dbReference type="Pfam" id="PF20149"/>
    </source>
</evidence>
<evidence type="ECO:0000256" key="1">
    <source>
        <dbReference type="SAM" id="Phobius"/>
    </source>
</evidence>
<proteinExistence type="predicted"/>